<dbReference type="AlphaFoldDB" id="A0A0F9ITH3"/>
<dbReference type="SUPFAM" id="SSF49344">
    <property type="entry name" value="CBD9-like"/>
    <property type="match status" value="1"/>
</dbReference>
<gene>
    <name evidence="1" type="ORF">LCGC14_1616860</name>
</gene>
<accession>A0A0F9ITH3</accession>
<evidence type="ECO:0000313" key="1">
    <source>
        <dbReference type="EMBL" id="KKM23274.1"/>
    </source>
</evidence>
<reference evidence="1" key="1">
    <citation type="journal article" date="2015" name="Nature">
        <title>Complex archaea that bridge the gap between prokaryotes and eukaryotes.</title>
        <authorList>
            <person name="Spang A."/>
            <person name="Saw J.H."/>
            <person name="Jorgensen S.L."/>
            <person name="Zaremba-Niedzwiedzka K."/>
            <person name="Martijn J."/>
            <person name="Lind A.E."/>
            <person name="van Eijk R."/>
            <person name="Schleper C."/>
            <person name="Guy L."/>
            <person name="Ettema T.J."/>
        </authorList>
    </citation>
    <scope>NUCLEOTIDE SEQUENCE</scope>
</reference>
<feature type="non-terminal residue" evidence="1">
    <location>
        <position position="1"/>
    </location>
</feature>
<organism evidence="1">
    <name type="scientific">marine sediment metagenome</name>
    <dbReference type="NCBI Taxonomy" id="412755"/>
    <lineage>
        <taxon>unclassified sequences</taxon>
        <taxon>metagenomes</taxon>
        <taxon>ecological metagenomes</taxon>
    </lineage>
</organism>
<sequence>GFDSLYLYIAFECKQGEAFPITANIQTRDRVITGDDAVIVVLDTYLDGRSAIGFSVNPLGIQTDYKITDDGRNINYEWDAQWESAATKTGDGWTCEIAIPFRSIKYKAGNLDWGLNLARLYGLSKNTSVRCS</sequence>
<proteinExistence type="predicted"/>
<evidence type="ECO:0008006" key="2">
    <source>
        <dbReference type="Google" id="ProtNLM"/>
    </source>
</evidence>
<comment type="caution">
    <text evidence="1">The sequence shown here is derived from an EMBL/GenBank/DDBJ whole genome shotgun (WGS) entry which is preliminary data.</text>
</comment>
<dbReference type="EMBL" id="LAZR01013159">
    <property type="protein sequence ID" value="KKM23274.1"/>
    <property type="molecule type" value="Genomic_DNA"/>
</dbReference>
<dbReference type="Gene3D" id="2.60.40.1190">
    <property type="match status" value="1"/>
</dbReference>
<protein>
    <recommendedName>
        <fullName evidence="2">Carbohydrate-binding domain-containing protein</fullName>
    </recommendedName>
</protein>
<name>A0A0F9ITH3_9ZZZZ</name>